<keyword evidence="3" id="KW-0175">Coiled coil</keyword>
<dbReference type="Proteomes" id="UP000649179">
    <property type="component" value="Unassembled WGS sequence"/>
</dbReference>
<evidence type="ECO:0008006" key="8">
    <source>
        <dbReference type="Google" id="ProtNLM"/>
    </source>
</evidence>
<dbReference type="PANTHER" id="PTHR30563">
    <property type="entry name" value="DNA RECOMBINATION PROTEIN RMUC"/>
    <property type="match status" value="1"/>
</dbReference>
<evidence type="ECO:0000256" key="3">
    <source>
        <dbReference type="ARBA" id="ARBA00023054"/>
    </source>
</evidence>
<keyword evidence="7" id="KW-1185">Reference proteome</keyword>
<dbReference type="RefSeq" id="WP_188780544.1">
    <property type="nucleotide sequence ID" value="NZ_BMKQ01000001.1"/>
</dbReference>
<dbReference type="EMBL" id="BMKQ01000001">
    <property type="protein sequence ID" value="GGF54497.1"/>
    <property type="molecule type" value="Genomic_DNA"/>
</dbReference>
<evidence type="ECO:0000256" key="2">
    <source>
        <dbReference type="ARBA" id="ARBA00009840"/>
    </source>
</evidence>
<feature type="region of interest" description="Disordered" evidence="5">
    <location>
        <begin position="350"/>
        <end position="374"/>
    </location>
</feature>
<gene>
    <name evidence="6" type="ORF">GCM10011519_30490</name>
</gene>
<organism evidence="6 7">
    <name type="scientific">Marmoricola endophyticus</name>
    <dbReference type="NCBI Taxonomy" id="2040280"/>
    <lineage>
        <taxon>Bacteria</taxon>
        <taxon>Bacillati</taxon>
        <taxon>Actinomycetota</taxon>
        <taxon>Actinomycetes</taxon>
        <taxon>Propionibacteriales</taxon>
        <taxon>Nocardioidaceae</taxon>
        <taxon>Marmoricola</taxon>
    </lineage>
</organism>
<evidence type="ECO:0000313" key="7">
    <source>
        <dbReference type="Proteomes" id="UP000649179"/>
    </source>
</evidence>
<protein>
    <recommendedName>
        <fullName evidence="8">DNA recombination protein RmuC</fullName>
    </recommendedName>
</protein>
<accession>A0A917F7G7</accession>
<comment type="caution">
    <text evidence="6">The sequence shown here is derived from an EMBL/GenBank/DDBJ whole genome shotgun (WGS) entry which is preliminary data.</text>
</comment>
<dbReference type="PANTHER" id="PTHR30563:SF0">
    <property type="entry name" value="DNA RECOMBINATION PROTEIN RMUC"/>
    <property type="match status" value="1"/>
</dbReference>
<evidence type="ECO:0000256" key="1">
    <source>
        <dbReference type="ARBA" id="ARBA00003416"/>
    </source>
</evidence>
<reference evidence="6" key="2">
    <citation type="submission" date="2020-09" db="EMBL/GenBank/DDBJ databases">
        <authorList>
            <person name="Sun Q."/>
            <person name="Zhou Y."/>
        </authorList>
    </citation>
    <scope>NUCLEOTIDE SEQUENCE</scope>
    <source>
        <strain evidence="6">CGMCC 1.16067</strain>
    </source>
</reference>
<comment type="similarity">
    <text evidence="2">Belongs to the RmuC family.</text>
</comment>
<proteinExistence type="inferred from homology"/>
<sequence>MQTLPLLLVLALGLGLGVLVGRLWAAARPERVQGAADEAVEHAEVVAGLDRLDAQLRQLAHQGVSWQSQLRQQVEDVRHSTDLLRRETGSLSTALRKPQVRGRWGEMHLRRAVELAGLVDRCDFEEQSRAVRTDGGADQTTIPDLVVHLAGGRCVLVDAKVPLDAFLDATAAEDPESYAAHLGRHARQLKAHAAALAGKGYWRGASSSPEFVVLFVPGESFLSAALEAAPDLIDWAAERQVVIATPTTLIALLRTVAMGWTHERLTEETMQVWRLGRELHGRLSTMGEHLDKLGRSLKGSVEAYNKAVGSLESRVLVTARELASSGVTDEELPAPGALSEVPRALAAPELLEAWPERPTHQGVGRASERRRDSA</sequence>
<name>A0A917F7G7_9ACTN</name>
<keyword evidence="4" id="KW-0233">DNA recombination</keyword>
<dbReference type="GO" id="GO:0006310">
    <property type="term" value="P:DNA recombination"/>
    <property type="evidence" value="ECO:0007669"/>
    <property type="project" value="UniProtKB-KW"/>
</dbReference>
<dbReference type="AlphaFoldDB" id="A0A917F7G7"/>
<dbReference type="InterPro" id="IPR003798">
    <property type="entry name" value="DNA_recombination_RmuC"/>
</dbReference>
<reference evidence="6" key="1">
    <citation type="journal article" date="2014" name="Int. J. Syst. Evol. Microbiol.">
        <title>Complete genome sequence of Corynebacterium casei LMG S-19264T (=DSM 44701T), isolated from a smear-ripened cheese.</title>
        <authorList>
            <consortium name="US DOE Joint Genome Institute (JGI-PGF)"/>
            <person name="Walter F."/>
            <person name="Albersmeier A."/>
            <person name="Kalinowski J."/>
            <person name="Ruckert C."/>
        </authorList>
    </citation>
    <scope>NUCLEOTIDE SEQUENCE</scope>
    <source>
        <strain evidence="6">CGMCC 1.16067</strain>
    </source>
</reference>
<dbReference type="Pfam" id="PF02646">
    <property type="entry name" value="RmuC"/>
    <property type="match status" value="1"/>
</dbReference>
<evidence type="ECO:0000256" key="5">
    <source>
        <dbReference type="SAM" id="MobiDB-lite"/>
    </source>
</evidence>
<evidence type="ECO:0000256" key="4">
    <source>
        <dbReference type="ARBA" id="ARBA00023172"/>
    </source>
</evidence>
<comment type="function">
    <text evidence="1">Involved in DNA recombination.</text>
</comment>
<evidence type="ECO:0000313" key="6">
    <source>
        <dbReference type="EMBL" id="GGF54497.1"/>
    </source>
</evidence>